<feature type="compositionally biased region" description="Basic and acidic residues" evidence="1">
    <location>
        <begin position="1"/>
        <end position="11"/>
    </location>
</feature>
<keyword evidence="4" id="KW-1185">Reference proteome</keyword>
<keyword evidence="2" id="KW-0812">Transmembrane</keyword>
<evidence type="ECO:0000313" key="4">
    <source>
        <dbReference type="Proteomes" id="UP000023152"/>
    </source>
</evidence>
<feature type="compositionally biased region" description="Basic residues" evidence="1">
    <location>
        <begin position="36"/>
        <end position="53"/>
    </location>
</feature>
<keyword evidence="2" id="KW-1133">Transmembrane helix</keyword>
<organism evidence="3 4">
    <name type="scientific">Reticulomyxa filosa</name>
    <dbReference type="NCBI Taxonomy" id="46433"/>
    <lineage>
        <taxon>Eukaryota</taxon>
        <taxon>Sar</taxon>
        <taxon>Rhizaria</taxon>
        <taxon>Retaria</taxon>
        <taxon>Foraminifera</taxon>
        <taxon>Monothalamids</taxon>
        <taxon>Reticulomyxidae</taxon>
        <taxon>Reticulomyxa</taxon>
    </lineage>
</organism>
<accession>X6LEN5</accession>
<name>X6LEN5_RETFI</name>
<feature type="transmembrane region" description="Helical" evidence="2">
    <location>
        <begin position="121"/>
        <end position="142"/>
    </location>
</feature>
<reference evidence="3 4" key="1">
    <citation type="journal article" date="2013" name="Curr. Biol.">
        <title>The Genome of the Foraminiferan Reticulomyxa filosa.</title>
        <authorList>
            <person name="Glockner G."/>
            <person name="Hulsmann N."/>
            <person name="Schleicher M."/>
            <person name="Noegel A.A."/>
            <person name="Eichinger L."/>
            <person name="Gallinger C."/>
            <person name="Pawlowski J."/>
            <person name="Sierra R."/>
            <person name="Euteneuer U."/>
            <person name="Pillet L."/>
            <person name="Moustafa A."/>
            <person name="Platzer M."/>
            <person name="Groth M."/>
            <person name="Szafranski K."/>
            <person name="Schliwa M."/>
        </authorList>
    </citation>
    <scope>NUCLEOTIDE SEQUENCE [LARGE SCALE GENOMIC DNA]</scope>
</reference>
<evidence type="ECO:0000256" key="2">
    <source>
        <dbReference type="SAM" id="Phobius"/>
    </source>
</evidence>
<protein>
    <submittedName>
        <fullName evidence="3">Uncharacterized protein</fullName>
    </submittedName>
</protein>
<evidence type="ECO:0000256" key="1">
    <source>
        <dbReference type="SAM" id="MobiDB-lite"/>
    </source>
</evidence>
<sequence>MTEKKSDEEKFKHKKKKKTIWRGVSSKQTRLNLKTGRPRKQKKLNKKKKKRKYRLMESQLIKQKVMLKDQIEEMKKKSNKRKDLAKSESSDDSKTDNPSVVQFSLADQLYGYAAIEAYDNVAIWLGVCLFILFYFFVIGLQYTHCEQDTRRLGLLSTTRSCCRCQQIQNHQCQRQNYTAKKERALITYTFSFNFNFLVELTKNKPPFLSIVFFFEEKGQDITLPFPNLYELFGFVLFVFKQRPFTIHLLFTTSLCKI</sequence>
<gene>
    <name evidence="3" type="ORF">RFI_37013</name>
</gene>
<proteinExistence type="predicted"/>
<comment type="caution">
    <text evidence="3">The sequence shown here is derived from an EMBL/GenBank/DDBJ whole genome shotgun (WGS) entry which is preliminary data.</text>
</comment>
<evidence type="ECO:0000313" key="3">
    <source>
        <dbReference type="EMBL" id="ETO00433.1"/>
    </source>
</evidence>
<feature type="region of interest" description="Disordered" evidence="1">
    <location>
        <begin position="76"/>
        <end position="97"/>
    </location>
</feature>
<dbReference type="AlphaFoldDB" id="X6LEN5"/>
<dbReference type="EMBL" id="ASPP01041073">
    <property type="protein sequence ID" value="ETO00433.1"/>
    <property type="molecule type" value="Genomic_DNA"/>
</dbReference>
<dbReference type="Proteomes" id="UP000023152">
    <property type="component" value="Unassembled WGS sequence"/>
</dbReference>
<feature type="region of interest" description="Disordered" evidence="1">
    <location>
        <begin position="1"/>
        <end position="61"/>
    </location>
</feature>
<keyword evidence="2" id="KW-0472">Membrane</keyword>
<feature type="compositionally biased region" description="Basic and acidic residues" evidence="1">
    <location>
        <begin position="76"/>
        <end position="95"/>
    </location>
</feature>